<sequence length="63" mass="6853">MLHDNWTGLDSLINLTDTEGLRICGLPSMAVVADGIRNGIEESKPNYLLDLAMSTKSIANSYI</sequence>
<accession>A0AAU9RQB6</accession>
<dbReference type="EMBL" id="OU466858">
    <property type="protein sequence ID" value="CAH2047491.1"/>
    <property type="molecule type" value="Genomic_DNA"/>
</dbReference>
<dbReference type="Proteomes" id="UP000836841">
    <property type="component" value="Chromosome 2"/>
</dbReference>
<organism evidence="1 2">
    <name type="scientific">Thlaspi arvense</name>
    <name type="common">Field penny-cress</name>
    <dbReference type="NCBI Taxonomy" id="13288"/>
    <lineage>
        <taxon>Eukaryota</taxon>
        <taxon>Viridiplantae</taxon>
        <taxon>Streptophyta</taxon>
        <taxon>Embryophyta</taxon>
        <taxon>Tracheophyta</taxon>
        <taxon>Spermatophyta</taxon>
        <taxon>Magnoliopsida</taxon>
        <taxon>eudicotyledons</taxon>
        <taxon>Gunneridae</taxon>
        <taxon>Pentapetalae</taxon>
        <taxon>rosids</taxon>
        <taxon>malvids</taxon>
        <taxon>Brassicales</taxon>
        <taxon>Brassicaceae</taxon>
        <taxon>Thlaspideae</taxon>
        <taxon>Thlaspi</taxon>
    </lineage>
</organism>
<protein>
    <submittedName>
        <fullName evidence="1">Uncharacterized protein</fullName>
    </submittedName>
</protein>
<name>A0AAU9RQB6_THLAR</name>
<dbReference type="AlphaFoldDB" id="A0AAU9RQB6"/>
<proteinExistence type="predicted"/>
<reference evidence="1 2" key="1">
    <citation type="submission" date="2022-03" db="EMBL/GenBank/DDBJ databases">
        <authorList>
            <person name="Nunn A."/>
            <person name="Chopra R."/>
            <person name="Nunn A."/>
            <person name="Contreras Garrido A."/>
        </authorList>
    </citation>
    <scope>NUCLEOTIDE SEQUENCE [LARGE SCALE GENOMIC DNA]</scope>
</reference>
<gene>
    <name evidence="1" type="ORF">TAV2_LOCUS6010</name>
</gene>
<evidence type="ECO:0000313" key="1">
    <source>
        <dbReference type="EMBL" id="CAH2047491.1"/>
    </source>
</evidence>
<evidence type="ECO:0000313" key="2">
    <source>
        <dbReference type="Proteomes" id="UP000836841"/>
    </source>
</evidence>
<keyword evidence="2" id="KW-1185">Reference proteome</keyword>